<dbReference type="SUPFAM" id="SSF116965">
    <property type="entry name" value="Hypothetical protein MPN330"/>
    <property type="match status" value="1"/>
</dbReference>
<dbReference type="AlphaFoldDB" id="A0ABC9VDB8"/>
<reference evidence="1 2" key="1">
    <citation type="journal article" date="2014" name="Appl. Microbiol. Biotechnol.">
        <title>Transformable facultative thermophile Geobacillus stearothermophilus NUB3621 as a host strain for metabolic engineering.</title>
        <authorList>
            <person name="Blanchard K."/>
            <person name="Robic S."/>
            <person name="Matsumura I."/>
        </authorList>
    </citation>
    <scope>NUCLEOTIDE SEQUENCE [LARGE SCALE GENOMIC DNA]</scope>
    <source>
        <strain evidence="1 2">NUB3621</strain>
    </source>
</reference>
<dbReference type="Gene3D" id="1.25.40.10">
    <property type="entry name" value="Tetratricopeptide repeat domain"/>
    <property type="match status" value="1"/>
</dbReference>
<sequence length="350" mass="40719">MFCLYLAEKLVTLVSKILLERAKMNKDKNGKVILFPRVKERLVEEGWKALQAKRYEEALYFFSEAEQLGERRFSVQLSMAVCHYELGNFHEAERRLRILLQENEGNTDLLQMYLSILMQTHRYEQAETVIRDALRRHPLPAAWRENLLSLFRFVQKMNKRPLPPAKQENVQRLLESNDITEHMHVIKQLEKEDIVPVLPLLKQYLINETNSPVVKTMLLRLLTLKNIDDVVTVEKFGKRIEVIPAMLNEQAETAFAVELLERLEHCLASENPSLYDVAAEIWLRYTYVLYPFSPEPAAIEAWMAALHYIARQFQGAPVAMEKIAARYGVSEAEIAPLCDKLCHIENFSCF</sequence>
<gene>
    <name evidence="1" type="ORF">H839_13844</name>
</gene>
<dbReference type="Proteomes" id="UP000023566">
    <property type="component" value="Chromosome"/>
</dbReference>
<comment type="caution">
    <text evidence="1">The sequence shown here is derived from an EMBL/GenBank/DDBJ whole genome shotgun (WGS) entry which is preliminary data.</text>
</comment>
<evidence type="ECO:0000313" key="2">
    <source>
        <dbReference type="Proteomes" id="UP000023566"/>
    </source>
</evidence>
<evidence type="ECO:0008006" key="3">
    <source>
        <dbReference type="Google" id="ProtNLM"/>
    </source>
</evidence>
<organism evidence="1 2">
    <name type="scientific">Parageobacillus genomosp. 1</name>
    <dbReference type="NCBI Taxonomy" id="1295642"/>
    <lineage>
        <taxon>Bacteria</taxon>
        <taxon>Bacillati</taxon>
        <taxon>Bacillota</taxon>
        <taxon>Bacilli</taxon>
        <taxon>Bacillales</taxon>
        <taxon>Anoxybacillaceae</taxon>
        <taxon>Parageobacillus</taxon>
    </lineage>
</organism>
<evidence type="ECO:0000313" key="1">
    <source>
        <dbReference type="EMBL" id="EZP76364.1"/>
    </source>
</evidence>
<dbReference type="SUPFAM" id="SSF48452">
    <property type="entry name" value="TPR-like"/>
    <property type="match status" value="1"/>
</dbReference>
<keyword evidence="2" id="KW-1185">Reference proteome</keyword>
<dbReference type="EMBL" id="AOTZ01000006">
    <property type="protein sequence ID" value="EZP76364.1"/>
    <property type="molecule type" value="Genomic_DNA"/>
</dbReference>
<accession>A0ABC9VDB8</accession>
<dbReference type="InterPro" id="IPR011990">
    <property type="entry name" value="TPR-like_helical_dom_sf"/>
</dbReference>
<name>A0ABC9VDB8_9BACL</name>
<proteinExistence type="predicted"/>
<protein>
    <recommendedName>
        <fullName evidence="3">Hydrolase</fullName>
    </recommendedName>
</protein>